<evidence type="ECO:0000313" key="2">
    <source>
        <dbReference type="Ensembl" id="ENSCAFP00000047881.2"/>
    </source>
</evidence>
<dbReference type="InterPro" id="IPR008964">
    <property type="entry name" value="Invasin/intimin_cell_adhesion"/>
</dbReference>
<dbReference type="InterPro" id="IPR055094">
    <property type="entry name" value="NUP210_Ig15"/>
</dbReference>
<dbReference type="InterPro" id="IPR055098">
    <property type="entry name" value="Ig_NUP210_3rd"/>
</dbReference>
<dbReference type="Pfam" id="PF22959">
    <property type="entry name" value="Ig_NUP210_15th"/>
    <property type="match status" value="1"/>
</dbReference>
<dbReference type="Gene3D" id="2.60.40.1080">
    <property type="match status" value="1"/>
</dbReference>
<dbReference type="OrthoDB" id="361283at2759"/>
<feature type="domain" description="BIG2" evidence="1">
    <location>
        <begin position="306"/>
        <end position="384"/>
    </location>
</feature>
<dbReference type="PANTHER" id="PTHR23019:SF1">
    <property type="entry name" value="NUCLEAR PORE MEMBRANE GLYCOPROTEIN 210-LIKE"/>
    <property type="match status" value="1"/>
</dbReference>
<dbReference type="InterPro" id="IPR055099">
    <property type="entry name" value="Ig_NUP210_7th"/>
</dbReference>
<dbReference type="InterPro" id="IPR055097">
    <property type="entry name" value="Ig_NUP210_2nd"/>
</dbReference>
<dbReference type="Proteomes" id="UP000002254">
    <property type="component" value="Chromosome 7"/>
</dbReference>
<dbReference type="Pfam" id="PF24991">
    <property type="entry name" value="Ig_NUP210_4th"/>
    <property type="match status" value="1"/>
</dbReference>
<protein>
    <submittedName>
        <fullName evidence="2">Nucleoporin 210 like</fullName>
    </submittedName>
</protein>
<reference evidence="2 3" key="1">
    <citation type="journal article" date="2005" name="Nature">
        <title>Genome sequence, comparative analysis and haplotype structure of the domestic dog.</title>
        <authorList>
            <consortium name="Broad Sequencing Platform"/>
            <person name="Lindblad-Toh K."/>
            <person name="Wade C.M."/>
            <person name="Mikkelsen T.S."/>
            <person name="Karlsson E.K."/>
            <person name="Jaffe D.B."/>
            <person name="Kamal M."/>
            <person name="Clamp M."/>
            <person name="Chang J.L."/>
            <person name="Kulbokas E.J. III"/>
            <person name="Zody M.C."/>
            <person name="Mauceli E."/>
            <person name="Xie X."/>
            <person name="Breen M."/>
            <person name="Wayne R.K."/>
            <person name="Ostrander E.A."/>
            <person name="Ponting C.P."/>
            <person name="Galibert F."/>
            <person name="Smith D.R."/>
            <person name="DeJong P.J."/>
            <person name="Kirkness E."/>
            <person name="Alvarez P."/>
            <person name="Biagi T."/>
            <person name="Brockman W."/>
            <person name="Butler J."/>
            <person name="Chin C.W."/>
            <person name="Cook A."/>
            <person name="Cuff J."/>
            <person name="Daly M.J."/>
            <person name="DeCaprio D."/>
            <person name="Gnerre S."/>
            <person name="Grabherr M."/>
            <person name="Kellis M."/>
            <person name="Kleber M."/>
            <person name="Bardeleben C."/>
            <person name="Goodstadt L."/>
            <person name="Heger A."/>
            <person name="Hitte C."/>
            <person name="Kim L."/>
            <person name="Koepfli K.P."/>
            <person name="Parker H.G."/>
            <person name="Pollinger J.P."/>
            <person name="Searle S.M."/>
            <person name="Sutter N.B."/>
            <person name="Thomas R."/>
            <person name="Webber C."/>
            <person name="Baldwin J."/>
            <person name="Abebe A."/>
            <person name="Abouelleil A."/>
            <person name="Aftuck L."/>
            <person name="Ait-Zahra M."/>
            <person name="Aldredge T."/>
            <person name="Allen N."/>
            <person name="An P."/>
            <person name="Anderson S."/>
            <person name="Antoine C."/>
            <person name="Arachchi H."/>
            <person name="Aslam A."/>
            <person name="Ayotte L."/>
            <person name="Bachantsang P."/>
            <person name="Barry A."/>
            <person name="Bayul T."/>
            <person name="Benamara M."/>
            <person name="Berlin A."/>
            <person name="Bessette D."/>
            <person name="Blitshteyn B."/>
            <person name="Bloom T."/>
            <person name="Blye J."/>
            <person name="Boguslavskiy L."/>
            <person name="Bonnet C."/>
            <person name="Boukhgalter B."/>
            <person name="Brown A."/>
            <person name="Cahill P."/>
            <person name="Calixte N."/>
            <person name="Camarata J."/>
            <person name="Cheshatsang Y."/>
            <person name="Chu J."/>
            <person name="Citroen M."/>
            <person name="Collymore A."/>
            <person name="Cooke P."/>
            <person name="Dawoe T."/>
            <person name="Daza R."/>
            <person name="Decktor K."/>
            <person name="DeGray S."/>
            <person name="Dhargay N."/>
            <person name="Dooley K."/>
            <person name="Dooley K."/>
            <person name="Dorje P."/>
            <person name="Dorjee K."/>
            <person name="Dorris L."/>
            <person name="Duffey N."/>
            <person name="Dupes A."/>
            <person name="Egbiremolen O."/>
            <person name="Elong R."/>
            <person name="Falk J."/>
            <person name="Farina A."/>
            <person name="Faro S."/>
            <person name="Ferguson D."/>
            <person name="Ferreira P."/>
            <person name="Fisher S."/>
            <person name="FitzGerald M."/>
            <person name="Foley K."/>
            <person name="Foley C."/>
            <person name="Franke A."/>
            <person name="Friedrich D."/>
            <person name="Gage D."/>
            <person name="Garber M."/>
            <person name="Gearin G."/>
            <person name="Giannoukos G."/>
            <person name="Goode T."/>
            <person name="Goyette A."/>
            <person name="Graham J."/>
            <person name="Grandbois E."/>
            <person name="Gyaltsen K."/>
            <person name="Hafez N."/>
            <person name="Hagopian D."/>
            <person name="Hagos B."/>
            <person name="Hall J."/>
            <person name="Healy C."/>
            <person name="Hegarty R."/>
            <person name="Honan T."/>
            <person name="Horn A."/>
            <person name="Houde N."/>
            <person name="Hughes L."/>
            <person name="Hunnicutt L."/>
            <person name="Husby M."/>
            <person name="Jester B."/>
            <person name="Jones C."/>
            <person name="Kamat A."/>
            <person name="Kanga B."/>
            <person name="Kells C."/>
            <person name="Khazanovich D."/>
            <person name="Kieu A.C."/>
            <person name="Kisner P."/>
            <person name="Kumar M."/>
            <person name="Lance K."/>
            <person name="Landers T."/>
            <person name="Lara M."/>
            <person name="Lee W."/>
            <person name="Leger J.P."/>
            <person name="Lennon N."/>
            <person name="Leuper L."/>
            <person name="LeVine S."/>
            <person name="Liu J."/>
            <person name="Liu X."/>
            <person name="Lokyitsang Y."/>
            <person name="Lokyitsang T."/>
            <person name="Lui A."/>
            <person name="Macdonald J."/>
            <person name="Major J."/>
            <person name="Marabella R."/>
            <person name="Maru K."/>
            <person name="Matthews C."/>
            <person name="McDonough S."/>
            <person name="Mehta T."/>
            <person name="Meldrim J."/>
            <person name="Melnikov A."/>
            <person name="Meneus L."/>
            <person name="Mihalev A."/>
            <person name="Mihova T."/>
            <person name="Miller K."/>
            <person name="Mittelman R."/>
            <person name="Mlenga V."/>
            <person name="Mulrain L."/>
            <person name="Munson G."/>
            <person name="Navidi A."/>
            <person name="Naylor J."/>
            <person name="Nguyen T."/>
            <person name="Nguyen N."/>
            <person name="Nguyen C."/>
            <person name="Nguyen T."/>
            <person name="Nicol R."/>
            <person name="Norbu N."/>
            <person name="Norbu C."/>
            <person name="Novod N."/>
            <person name="Nyima T."/>
            <person name="Olandt P."/>
            <person name="O'Neill B."/>
            <person name="O'Neill K."/>
            <person name="Osman S."/>
            <person name="Oyono L."/>
            <person name="Patti C."/>
            <person name="Perrin D."/>
            <person name="Phunkhang P."/>
            <person name="Pierre F."/>
            <person name="Priest M."/>
            <person name="Rachupka A."/>
            <person name="Raghuraman S."/>
            <person name="Rameau R."/>
            <person name="Ray V."/>
            <person name="Raymond C."/>
            <person name="Rege F."/>
            <person name="Rise C."/>
            <person name="Rogers J."/>
            <person name="Rogov P."/>
            <person name="Sahalie J."/>
            <person name="Settipalli S."/>
            <person name="Sharpe T."/>
            <person name="Shea T."/>
            <person name="Sheehan M."/>
            <person name="Sherpa N."/>
            <person name="Shi J."/>
            <person name="Shih D."/>
            <person name="Sloan J."/>
            <person name="Smith C."/>
            <person name="Sparrow T."/>
            <person name="Stalker J."/>
            <person name="Stange-Thomann N."/>
            <person name="Stavropoulos S."/>
            <person name="Stone C."/>
            <person name="Stone S."/>
            <person name="Sykes S."/>
            <person name="Tchuinga P."/>
            <person name="Tenzing P."/>
            <person name="Tesfaye S."/>
            <person name="Thoulutsang D."/>
            <person name="Thoulutsang Y."/>
            <person name="Topham K."/>
            <person name="Topping I."/>
            <person name="Tsamla T."/>
            <person name="Vassiliev H."/>
            <person name="Venkataraman V."/>
            <person name="Vo A."/>
            <person name="Wangchuk T."/>
            <person name="Wangdi T."/>
            <person name="Weiand M."/>
            <person name="Wilkinson J."/>
            <person name="Wilson A."/>
            <person name="Yadav S."/>
            <person name="Yang S."/>
            <person name="Yang X."/>
            <person name="Young G."/>
            <person name="Yu Q."/>
            <person name="Zainoun J."/>
            <person name="Zembek L."/>
            <person name="Zimmer A."/>
            <person name="Lander E.S."/>
        </authorList>
    </citation>
    <scope>NUCLEOTIDE SEQUENCE [LARGE SCALE GENOMIC DNA]</scope>
    <source>
        <strain evidence="2">Boxer</strain>
    </source>
</reference>
<dbReference type="InterPro" id="IPR057586">
    <property type="entry name" value="Ig_NUP210_16th"/>
</dbReference>
<dbReference type="InterPro" id="IPR003343">
    <property type="entry name" value="Big_2"/>
</dbReference>
<dbReference type="InterPro" id="IPR045197">
    <property type="entry name" value="NUP210-like"/>
</dbReference>
<dbReference type="Pfam" id="PF26184">
    <property type="entry name" value="Ig_NUP210_8th"/>
    <property type="match status" value="1"/>
</dbReference>
<dbReference type="InterPro" id="IPR056897">
    <property type="entry name" value="Ig_NUP210_4th"/>
</dbReference>
<dbReference type="InterPro" id="IPR056898">
    <property type="entry name" value="Ig_NUP210_6th"/>
</dbReference>
<dbReference type="Pfam" id="PF22962">
    <property type="entry name" value="Ig_NUP210_7th"/>
    <property type="match status" value="1"/>
</dbReference>
<proteinExistence type="predicted"/>
<dbReference type="Pfam" id="PF26181">
    <property type="entry name" value="Ig_NUP210_13th"/>
    <property type="match status" value="1"/>
</dbReference>
<dbReference type="InterPro" id="IPR058779">
    <property type="entry name" value="Ig_NUP210_13th"/>
</dbReference>
<dbReference type="SMART" id="SM00635">
    <property type="entry name" value="BID_2"/>
    <property type="match status" value="2"/>
</dbReference>
<sequence>NSQPKIKSSPKIYSVKVDVINSIEIVSRTRELYVDDSPLELMVRALDAEGNTFSSLAGMMFEWSVAQDNESKQTLFCFLRILKYSEAEYSPPVYIAEMEKEEKQGDMILVSGIRTGAAVVKVRIYEPFYKKVAAALIRLLVLENIFLIPSHDIYLLVGAYIKYRVAKMVQGRMTEVGFPLEHYTLELQDPRAGCNGSLSGKVALLDEKTAMVTAVHLGQTNLVFVHKNVHMRSVSGLPNCTIYVVEPGFLGFTVQPGDRWSLEVGQVYVITVEVFDKSSTKVYISDNLRIMCQFLREYFEEQLTTVNGSYHVVKAVKSGVVVINASLTSIIYQVEGGSGNFTWTSSNETVAMVTTKGVVTAGQVRGNSTILARDVQNPFRYGEIKIYVLKLNKMELLPFHADVEIGQIIEVPIAMYHVNKETKEVIVFSDCSHLLLDLNMDKQGVFTLLKEGTSRPGPTHCSSTHIAAKSLGHTLVTVSVTESEEYLESSATFAAYEPLKAVNPVEVALVTWQSVKEMVFEGGPRPWILEPSRFFLELSMEKTEKIELTQVRLPAKRKQNQYIYRVLCLDLGEQTLTFRIGNNPGVLNPSPAVEAVQVRFMCAHPASMSVTPVYREPAGAQPCPLPQHNKQLIPVSSLRDTVLELAVFDQHRRKFDNFSSLILEWKSSNETLAHFENYNSVEMVAKDDGSGQTRLHGHQVLKVHQLKGTVLIGVNFVGYSEKKSPEELFNLLRSAAIELLLVDDVTVLPENATIYNHPDVKVKLGGSGYFLVNSSEQDIVTITYMEAESSIQLVPVHSGFLTLEVYDLCLAFLGPAVAYLRVSDIQELELDLIDKVEIGKTVLVTLRVLGSSKRPFRNKYFRNMELKLQLASAIVTLTLVEEQDEYSENYILRAVSIGQTTLVAIARDKMGRKFTSAPRQVEVRKLSHPKLIPHFLAFTGMFKFQVMSEGGPQPQSIIHFSISNQTVAVVNRRGQVTGKVVGTAVVHGTIQTVNEDTGKVIQDEVYIEVVQLRAVRILAAATRLITATEMPVYVMGVTSTQTPFSFSNANPGLTFHWSMSKRDVLDLVPRHSEVFLQLPVENNFAMVVHTKAAGRTSIKVTVRCMNSSSGQLEGNLLELSDEVQILVFEKLQLFFPECQPEQILMPMNSQLRLHTNREGAAFVSSRVLKCFPNSSVIEEDGEGLLKAGSIAGTAVLEVTSVEPFGVNQTTITGVQVAPVTYLRMSSQPKLYAAHGRTLPAFPVGMSLTFIVQFYNSIGEKFHTHNTQLHLALNRYDLLLIGPGNRNYTYVAQAVNTGVTLLGIWDRRHPGVADYIPVAVEHAIEPDTHLTFVGDVICFSTHLLSHNGEPGIWMISADNILQTDTGTGVGVARSPGIAVVFHDIPGVVKTYREFTFSSEFASILSLNLPAQFFIFSSGVYVCLIKVRPQSEELLQALSVADTSVYGWATLVSERSRNGMQRILIPFIPAFYINQSEVVLSHRQDIGEIRVLGVDRVLEKLEVYEALNQKHNGDQGFGKGVFIFSPRAKEEDLTVCLRLECNIDTKLIFLVKQVPFYLFFKVFPSSPVLVVSGHRESSLTPGLAVYRVRVVNFTSLQQTASPIFINISCALTSQSEAVLVRALKDKSGTGEHWGLWFLIQRWK</sequence>
<dbReference type="Pfam" id="PF25354">
    <property type="entry name" value="Ig_NUP210_16th"/>
    <property type="match status" value="1"/>
</dbReference>
<dbReference type="SUPFAM" id="SSF49373">
    <property type="entry name" value="Invasin/intimin cell-adhesion fragments"/>
    <property type="match status" value="1"/>
</dbReference>
<dbReference type="Pfam" id="PF02368">
    <property type="entry name" value="Big_2"/>
    <property type="match status" value="1"/>
</dbReference>
<name>A0A8P0T0R2_CANLF</name>
<dbReference type="InterPro" id="IPR056899">
    <property type="entry name" value="Ig_NUP210_9th"/>
</dbReference>
<dbReference type="Pfam" id="PF22963">
    <property type="entry name" value="Ig_NUP210_3rd"/>
    <property type="match status" value="1"/>
</dbReference>
<gene>
    <name evidence="2" type="primary">NUP210L</name>
</gene>
<feature type="domain" description="BIG2" evidence="1">
    <location>
        <begin position="925"/>
        <end position="1000"/>
    </location>
</feature>
<organism evidence="2 3">
    <name type="scientific">Canis lupus familiaris</name>
    <name type="common">Dog</name>
    <name type="synonym">Canis familiaris</name>
    <dbReference type="NCBI Taxonomy" id="9615"/>
    <lineage>
        <taxon>Eukaryota</taxon>
        <taxon>Metazoa</taxon>
        <taxon>Chordata</taxon>
        <taxon>Craniata</taxon>
        <taxon>Vertebrata</taxon>
        <taxon>Euteleostomi</taxon>
        <taxon>Mammalia</taxon>
        <taxon>Eutheria</taxon>
        <taxon>Laurasiatheria</taxon>
        <taxon>Carnivora</taxon>
        <taxon>Caniformia</taxon>
        <taxon>Canidae</taxon>
        <taxon>Canis</taxon>
    </lineage>
</organism>
<evidence type="ECO:0000259" key="1">
    <source>
        <dbReference type="SMART" id="SM00635"/>
    </source>
</evidence>
<dbReference type="Ensembl" id="ENSCAFT00000061375.2">
    <property type="protein sequence ID" value="ENSCAFP00000047881.2"/>
    <property type="gene ID" value="ENSCAFG00000017362.5"/>
</dbReference>
<dbReference type="Pfam" id="PF24902">
    <property type="entry name" value="Ig_NUP210_9th"/>
    <property type="match status" value="1"/>
</dbReference>
<dbReference type="Pfam" id="PF26183">
    <property type="entry name" value="Ig_NUP210_14th"/>
    <property type="match status" value="1"/>
</dbReference>
<dbReference type="Pfam" id="PF22969">
    <property type="entry name" value="Ig_NUP210_2nd"/>
    <property type="match status" value="1"/>
</dbReference>
<evidence type="ECO:0000313" key="3">
    <source>
        <dbReference type="Proteomes" id="UP000002254"/>
    </source>
</evidence>
<dbReference type="PANTHER" id="PTHR23019">
    <property type="entry name" value="NUCLEAR PORE MEMBRANE GLYCOPROTEIN GP210-RELATED"/>
    <property type="match status" value="1"/>
</dbReference>
<reference evidence="2" key="2">
    <citation type="submission" date="2025-08" db="UniProtKB">
        <authorList>
            <consortium name="Ensembl"/>
        </authorList>
    </citation>
    <scope>IDENTIFICATION</scope>
</reference>
<accession>A0A8P0T0R2</accession>
<dbReference type="Pfam" id="PF24935">
    <property type="entry name" value="Ig_NUP210_6th"/>
    <property type="match status" value="1"/>
</dbReference>